<accession>A0ABV8KU83</accession>
<keyword evidence="1" id="KW-0732">Signal</keyword>
<protein>
    <submittedName>
        <fullName evidence="2">Uncharacterized protein</fullName>
    </submittedName>
</protein>
<evidence type="ECO:0000313" key="2">
    <source>
        <dbReference type="EMBL" id="MFC4109705.1"/>
    </source>
</evidence>
<feature type="signal peptide" evidence="1">
    <location>
        <begin position="1"/>
        <end position="27"/>
    </location>
</feature>
<feature type="chain" id="PRO_5047420953" evidence="1">
    <location>
        <begin position="28"/>
        <end position="224"/>
    </location>
</feature>
<gene>
    <name evidence="2" type="ORF">ACFOX0_27700</name>
</gene>
<evidence type="ECO:0000313" key="3">
    <source>
        <dbReference type="Proteomes" id="UP001595868"/>
    </source>
</evidence>
<proteinExistence type="predicted"/>
<name>A0ABV8KU83_9ACTN</name>
<comment type="caution">
    <text evidence="2">The sequence shown here is derived from an EMBL/GenBank/DDBJ whole genome shotgun (WGS) entry which is preliminary data.</text>
</comment>
<dbReference type="EMBL" id="JBHSBN010000027">
    <property type="protein sequence ID" value="MFC4109705.1"/>
    <property type="molecule type" value="Genomic_DNA"/>
</dbReference>
<keyword evidence="3" id="KW-1185">Reference proteome</keyword>
<organism evidence="2 3">
    <name type="scientific">Micromonospora zhanjiangensis</name>
    <dbReference type="NCBI Taxonomy" id="1522057"/>
    <lineage>
        <taxon>Bacteria</taxon>
        <taxon>Bacillati</taxon>
        <taxon>Actinomycetota</taxon>
        <taxon>Actinomycetes</taxon>
        <taxon>Micromonosporales</taxon>
        <taxon>Micromonosporaceae</taxon>
        <taxon>Micromonospora</taxon>
    </lineage>
</organism>
<reference evidence="3" key="1">
    <citation type="journal article" date="2019" name="Int. J. Syst. Evol. Microbiol.">
        <title>The Global Catalogue of Microorganisms (GCM) 10K type strain sequencing project: providing services to taxonomists for standard genome sequencing and annotation.</title>
        <authorList>
            <consortium name="The Broad Institute Genomics Platform"/>
            <consortium name="The Broad Institute Genome Sequencing Center for Infectious Disease"/>
            <person name="Wu L."/>
            <person name="Ma J."/>
        </authorList>
    </citation>
    <scope>NUCLEOTIDE SEQUENCE [LARGE SCALE GENOMIC DNA]</scope>
    <source>
        <strain evidence="3">2902at01</strain>
    </source>
</reference>
<dbReference type="RefSeq" id="WP_377551426.1">
    <property type="nucleotide sequence ID" value="NZ_JBHSBN010000027.1"/>
</dbReference>
<sequence>MQIRKVLVLTGIVAAVGLAAFAGVATADSTPDPTVQAEKLLASYGKTNQKLAACMKEKGLPFNGGLAKSDVVDAFGTIDQGALTAKVRERIAARTAATPDDPNEALFAGMSVEQQGVWGDALNDCSAKVDFEASGGAAGQAKTAELQRAALNSPEVRAASATYVTCMRGAGFAVDSDPFVIPLHVAEAERGTTATDMATAAKYDAAWRGCVQPWQAALDKKLFG</sequence>
<dbReference type="Proteomes" id="UP001595868">
    <property type="component" value="Unassembled WGS sequence"/>
</dbReference>
<evidence type="ECO:0000256" key="1">
    <source>
        <dbReference type="SAM" id="SignalP"/>
    </source>
</evidence>